<reference evidence="8 9" key="1">
    <citation type="submission" date="2024-06" db="EMBL/GenBank/DDBJ databases">
        <title>Sorghum-associated microbial communities from plants grown in Nebraska, USA.</title>
        <authorList>
            <person name="Schachtman D."/>
        </authorList>
    </citation>
    <scope>NUCLEOTIDE SEQUENCE [LARGE SCALE GENOMIC DNA]</scope>
    <source>
        <strain evidence="8 9">2857</strain>
    </source>
</reference>
<dbReference type="CDD" id="cd05289">
    <property type="entry name" value="MDR_like_2"/>
    <property type="match status" value="1"/>
</dbReference>
<accession>A0ABV2QIH0</accession>
<feature type="domain" description="Enoyl reductase (ER)" evidence="7">
    <location>
        <begin position="11"/>
        <end position="300"/>
    </location>
</feature>
<dbReference type="Gene3D" id="3.90.180.10">
    <property type="entry name" value="Medium-chain alcohol dehydrogenases, catalytic domain"/>
    <property type="match status" value="1"/>
</dbReference>
<evidence type="ECO:0000256" key="2">
    <source>
        <dbReference type="ARBA" id="ARBA00011881"/>
    </source>
</evidence>
<evidence type="ECO:0000256" key="5">
    <source>
        <dbReference type="ARBA" id="ARBA00022884"/>
    </source>
</evidence>
<evidence type="ECO:0000256" key="1">
    <source>
        <dbReference type="ARBA" id="ARBA00004496"/>
    </source>
</evidence>
<gene>
    <name evidence="8" type="ORF">ABIE21_000321</name>
</gene>
<dbReference type="SMART" id="SM00829">
    <property type="entry name" value="PKS_ER"/>
    <property type="match status" value="1"/>
</dbReference>
<evidence type="ECO:0000256" key="4">
    <source>
        <dbReference type="ARBA" id="ARBA00022857"/>
    </source>
</evidence>
<dbReference type="InterPro" id="IPR036291">
    <property type="entry name" value="NAD(P)-bd_dom_sf"/>
</dbReference>
<dbReference type="PANTHER" id="PTHR44154:SF1">
    <property type="entry name" value="QUINONE OXIDOREDUCTASE"/>
    <property type="match status" value="1"/>
</dbReference>
<name>A0ABV2QIH0_9MICO</name>
<dbReference type="InterPro" id="IPR013154">
    <property type="entry name" value="ADH-like_N"/>
</dbReference>
<keyword evidence="6" id="KW-0007">Acetylation</keyword>
<dbReference type="Pfam" id="PF00107">
    <property type="entry name" value="ADH_zinc_N"/>
    <property type="match status" value="1"/>
</dbReference>
<dbReference type="EMBL" id="JBEPSJ010000001">
    <property type="protein sequence ID" value="MET4580831.1"/>
    <property type="molecule type" value="Genomic_DNA"/>
</dbReference>
<organism evidence="8 9">
    <name type="scientific">Conyzicola nivalis</name>
    <dbReference type="NCBI Taxonomy" id="1477021"/>
    <lineage>
        <taxon>Bacteria</taxon>
        <taxon>Bacillati</taxon>
        <taxon>Actinomycetota</taxon>
        <taxon>Actinomycetes</taxon>
        <taxon>Micrococcales</taxon>
        <taxon>Microbacteriaceae</taxon>
        <taxon>Conyzicola</taxon>
    </lineage>
</organism>
<keyword evidence="4" id="KW-0521">NADP</keyword>
<comment type="subunit">
    <text evidence="2">Homotetramer.</text>
</comment>
<evidence type="ECO:0000313" key="9">
    <source>
        <dbReference type="Proteomes" id="UP001549257"/>
    </source>
</evidence>
<dbReference type="PANTHER" id="PTHR44154">
    <property type="entry name" value="QUINONE OXIDOREDUCTASE"/>
    <property type="match status" value="1"/>
</dbReference>
<evidence type="ECO:0000256" key="3">
    <source>
        <dbReference type="ARBA" id="ARBA00022490"/>
    </source>
</evidence>
<comment type="subcellular location">
    <subcellularLocation>
        <location evidence="1">Cytoplasm</location>
    </subcellularLocation>
</comment>
<comment type="caution">
    <text evidence="8">The sequence shown here is derived from an EMBL/GenBank/DDBJ whole genome shotgun (WGS) entry which is preliminary data.</text>
</comment>
<dbReference type="InterPro" id="IPR013149">
    <property type="entry name" value="ADH-like_C"/>
</dbReference>
<dbReference type="Gene3D" id="3.40.50.720">
    <property type="entry name" value="NAD(P)-binding Rossmann-like Domain"/>
    <property type="match status" value="1"/>
</dbReference>
<dbReference type="InterPro" id="IPR020843">
    <property type="entry name" value="ER"/>
</dbReference>
<dbReference type="InterPro" id="IPR011032">
    <property type="entry name" value="GroES-like_sf"/>
</dbReference>
<evidence type="ECO:0000259" key="7">
    <source>
        <dbReference type="SMART" id="SM00829"/>
    </source>
</evidence>
<keyword evidence="5" id="KW-0694">RNA-binding</keyword>
<protein>
    <submittedName>
        <fullName evidence="8">NADPH:quinone reductase-like Zn-dependent oxidoreductase</fullName>
    </submittedName>
</protein>
<proteinExistence type="predicted"/>
<evidence type="ECO:0000313" key="8">
    <source>
        <dbReference type="EMBL" id="MET4580831.1"/>
    </source>
</evidence>
<dbReference type="Pfam" id="PF08240">
    <property type="entry name" value="ADH_N"/>
    <property type="match status" value="1"/>
</dbReference>
<sequence>MSLAVRYSEHGDADVLRVVDVDEPHAGPGEVRVAVRTAGLNPYDFKVRRGGYGKPIPLPSGQGSEFAGVVDEVGEGVTDVSVGDEVLGFTSFAAQAEYVVVPSARTAPKPAELDWAVAGGIGLVGNTAERSVDSLSLTPDDTVLVTAGAGGVGLLAVQFARKAGATVVATASEPHHEFLRSLGAIPIAYGEGEVERARAAAPGGFTAALDNVGRSGVELALALEIPPGRINSIADYEAGEEFGITNVGGGGKNRAGLERLATAAATGAIVFPILATYPLADVVDAYRRLEERSGLGKIVLTIS</sequence>
<keyword evidence="9" id="KW-1185">Reference proteome</keyword>
<dbReference type="SUPFAM" id="SSF50129">
    <property type="entry name" value="GroES-like"/>
    <property type="match status" value="1"/>
</dbReference>
<dbReference type="InterPro" id="IPR002364">
    <property type="entry name" value="Quin_OxRdtase/zeta-crystal_CS"/>
</dbReference>
<dbReference type="RefSeq" id="WP_354023039.1">
    <property type="nucleotide sequence ID" value="NZ_JBEPSJ010000001.1"/>
</dbReference>
<keyword evidence="3" id="KW-0963">Cytoplasm</keyword>
<dbReference type="InterPro" id="IPR051603">
    <property type="entry name" value="Zinc-ADH_QOR/CCCR"/>
</dbReference>
<dbReference type="Proteomes" id="UP001549257">
    <property type="component" value="Unassembled WGS sequence"/>
</dbReference>
<dbReference type="PROSITE" id="PS01162">
    <property type="entry name" value="QOR_ZETA_CRYSTAL"/>
    <property type="match status" value="1"/>
</dbReference>
<evidence type="ECO:0000256" key="6">
    <source>
        <dbReference type="ARBA" id="ARBA00022990"/>
    </source>
</evidence>
<dbReference type="SUPFAM" id="SSF51735">
    <property type="entry name" value="NAD(P)-binding Rossmann-fold domains"/>
    <property type="match status" value="1"/>
</dbReference>